<dbReference type="eggNOG" id="KOG3591">
    <property type="taxonomic scope" value="Eukaryota"/>
</dbReference>
<dbReference type="GO" id="GO:0042026">
    <property type="term" value="P:protein refolding"/>
    <property type="evidence" value="ECO:0007669"/>
    <property type="project" value="TreeGrafter"/>
</dbReference>
<dbReference type="EnsemblMetazoa" id="SMAR015519-RA">
    <property type="protein sequence ID" value="SMAR015519-PA"/>
    <property type="gene ID" value="SMAR015519"/>
</dbReference>
<evidence type="ECO:0000313" key="5">
    <source>
        <dbReference type="Proteomes" id="UP000014500"/>
    </source>
</evidence>
<dbReference type="GO" id="GO:0005634">
    <property type="term" value="C:nucleus"/>
    <property type="evidence" value="ECO:0007669"/>
    <property type="project" value="TreeGrafter"/>
</dbReference>
<dbReference type="HOGENOM" id="CLU_1549577_0_0_1"/>
<evidence type="ECO:0000259" key="3">
    <source>
        <dbReference type="PROSITE" id="PS01031"/>
    </source>
</evidence>
<dbReference type="Pfam" id="PF00011">
    <property type="entry name" value="HSP20"/>
    <property type="match status" value="1"/>
</dbReference>
<dbReference type="InterPro" id="IPR002068">
    <property type="entry name" value="A-crystallin/Hsp20_dom"/>
</dbReference>
<dbReference type="PROSITE" id="PS01031">
    <property type="entry name" value="SHSP"/>
    <property type="match status" value="1"/>
</dbReference>
<dbReference type="STRING" id="126957.T1JNU0"/>
<keyword evidence="5" id="KW-1185">Reference proteome</keyword>
<dbReference type="GO" id="GO:0051082">
    <property type="term" value="F:unfolded protein binding"/>
    <property type="evidence" value="ECO:0007669"/>
    <property type="project" value="TreeGrafter"/>
</dbReference>
<dbReference type="InterPro" id="IPR001436">
    <property type="entry name" value="Alpha-crystallin/sHSP_animal"/>
</dbReference>
<name>T1JNU0_STRMM</name>
<dbReference type="CDD" id="cd06526">
    <property type="entry name" value="metazoan_ACD"/>
    <property type="match status" value="1"/>
</dbReference>
<evidence type="ECO:0000313" key="4">
    <source>
        <dbReference type="EnsemblMetazoa" id="SMAR015519-PA"/>
    </source>
</evidence>
<feature type="domain" description="SHSP" evidence="3">
    <location>
        <begin position="69"/>
        <end position="173"/>
    </location>
</feature>
<reference evidence="4" key="2">
    <citation type="submission" date="2015-02" db="UniProtKB">
        <authorList>
            <consortium name="EnsemblMetazoa"/>
        </authorList>
    </citation>
    <scope>IDENTIFICATION</scope>
</reference>
<dbReference type="OMA" id="CSRRNLW"/>
<dbReference type="Proteomes" id="UP000014500">
    <property type="component" value="Unassembled WGS sequence"/>
</dbReference>
<dbReference type="PANTHER" id="PTHR45640:SF26">
    <property type="entry name" value="RE23625P"/>
    <property type="match status" value="1"/>
</dbReference>
<dbReference type="AlphaFoldDB" id="T1JNU0"/>
<evidence type="ECO:0000256" key="1">
    <source>
        <dbReference type="PROSITE-ProRule" id="PRU00285"/>
    </source>
</evidence>
<dbReference type="Gene3D" id="2.60.40.790">
    <property type="match status" value="1"/>
</dbReference>
<proteinExistence type="inferred from homology"/>
<dbReference type="PANTHER" id="PTHR45640">
    <property type="entry name" value="HEAT SHOCK PROTEIN HSP-12.2-RELATED"/>
    <property type="match status" value="1"/>
</dbReference>
<dbReference type="SUPFAM" id="SSF49764">
    <property type="entry name" value="HSP20-like chaperones"/>
    <property type="match status" value="1"/>
</dbReference>
<dbReference type="GO" id="GO:0009408">
    <property type="term" value="P:response to heat"/>
    <property type="evidence" value="ECO:0007669"/>
    <property type="project" value="TreeGrafter"/>
</dbReference>
<dbReference type="EMBL" id="JH431663">
    <property type="status" value="NOT_ANNOTATED_CDS"/>
    <property type="molecule type" value="Genomic_DNA"/>
</dbReference>
<dbReference type="GO" id="GO:0005737">
    <property type="term" value="C:cytoplasm"/>
    <property type="evidence" value="ECO:0007669"/>
    <property type="project" value="TreeGrafter"/>
</dbReference>
<evidence type="ECO:0000256" key="2">
    <source>
        <dbReference type="RuleBase" id="RU003616"/>
    </source>
</evidence>
<reference evidence="5" key="1">
    <citation type="submission" date="2011-05" db="EMBL/GenBank/DDBJ databases">
        <authorList>
            <person name="Richards S.R."/>
            <person name="Qu J."/>
            <person name="Jiang H."/>
            <person name="Jhangiani S.N."/>
            <person name="Agravi P."/>
            <person name="Goodspeed R."/>
            <person name="Gross S."/>
            <person name="Mandapat C."/>
            <person name="Jackson L."/>
            <person name="Mathew T."/>
            <person name="Pu L."/>
            <person name="Thornton R."/>
            <person name="Saada N."/>
            <person name="Wilczek-Boney K.B."/>
            <person name="Lee S."/>
            <person name="Kovar C."/>
            <person name="Wu Y."/>
            <person name="Scherer S.E."/>
            <person name="Worley K.C."/>
            <person name="Muzny D.M."/>
            <person name="Gibbs R."/>
        </authorList>
    </citation>
    <scope>NUCLEOTIDE SEQUENCE</scope>
    <source>
        <strain evidence="5">Brora</strain>
    </source>
</reference>
<sequence length="173" mass="19959">MALRFASVILRNGSKTLRFKTPTRNFGWRARCWDDSLPAVIRQMNRSMQQMERDYLMSPSFSVLDVFKRLELPVNYEISQVDGARKMRWQLDLSNYKPEEIKVTVKEKNLMIHAKKEESDGKGGKSIQEYSKQVLLPDDANMNTIKSSFSNGVLKVDVDLPGSKTQEEIEIPK</sequence>
<organism evidence="4 5">
    <name type="scientific">Strigamia maritima</name>
    <name type="common">European centipede</name>
    <name type="synonym">Geophilus maritimus</name>
    <dbReference type="NCBI Taxonomy" id="126957"/>
    <lineage>
        <taxon>Eukaryota</taxon>
        <taxon>Metazoa</taxon>
        <taxon>Ecdysozoa</taxon>
        <taxon>Arthropoda</taxon>
        <taxon>Myriapoda</taxon>
        <taxon>Chilopoda</taxon>
        <taxon>Pleurostigmophora</taxon>
        <taxon>Geophilomorpha</taxon>
        <taxon>Linotaeniidae</taxon>
        <taxon>Strigamia</taxon>
    </lineage>
</organism>
<dbReference type="PhylomeDB" id="T1JNU0"/>
<protein>
    <recommendedName>
        <fullName evidence="3">SHSP domain-containing protein</fullName>
    </recommendedName>
</protein>
<dbReference type="InterPro" id="IPR008978">
    <property type="entry name" value="HSP20-like_chaperone"/>
</dbReference>
<accession>T1JNU0</accession>
<comment type="similarity">
    <text evidence="1 2">Belongs to the small heat shock protein (HSP20) family.</text>
</comment>